<dbReference type="Gene3D" id="3.30.565.10">
    <property type="entry name" value="Histidine kinase-like ATPase, C-terminal domain"/>
    <property type="match status" value="1"/>
</dbReference>
<dbReference type="Pfam" id="PF13492">
    <property type="entry name" value="GAF_3"/>
    <property type="match status" value="1"/>
</dbReference>
<dbReference type="SMART" id="SM00065">
    <property type="entry name" value="GAF"/>
    <property type="match status" value="2"/>
</dbReference>
<evidence type="ECO:0000313" key="5">
    <source>
        <dbReference type="EMBL" id="CAB5024509.1"/>
    </source>
</evidence>
<dbReference type="GO" id="GO:0000155">
    <property type="term" value="F:phosphorelay sensor kinase activity"/>
    <property type="evidence" value="ECO:0007669"/>
    <property type="project" value="InterPro"/>
</dbReference>
<accession>A0A6J7R6X5</accession>
<feature type="domain" description="GAF" evidence="3">
    <location>
        <begin position="1"/>
        <end position="139"/>
    </location>
</feature>
<dbReference type="EMBL" id="CAFBOZ010000341">
    <property type="protein sequence ID" value="CAB5024509.1"/>
    <property type="molecule type" value="Genomic_DNA"/>
</dbReference>
<proteinExistence type="predicted"/>
<feature type="domain" description="Histidine kinase/HSP90-like ATPase" evidence="4">
    <location>
        <begin position="418"/>
        <end position="508"/>
    </location>
</feature>
<dbReference type="InterPro" id="IPR029016">
    <property type="entry name" value="GAF-like_dom_sf"/>
</dbReference>
<dbReference type="InterPro" id="IPR003018">
    <property type="entry name" value="GAF"/>
</dbReference>
<dbReference type="AlphaFoldDB" id="A0A6J7R6X5"/>
<keyword evidence="1" id="KW-0808">Transferase</keyword>
<dbReference type="InterPro" id="IPR036890">
    <property type="entry name" value="HATPase_C_sf"/>
</dbReference>
<keyword evidence="2" id="KW-0418">Kinase</keyword>
<dbReference type="Gene3D" id="1.20.5.1930">
    <property type="match status" value="1"/>
</dbReference>
<dbReference type="InterPro" id="IPR011712">
    <property type="entry name" value="Sig_transdc_His_kin_sub3_dim/P"/>
</dbReference>
<dbReference type="GO" id="GO:0046983">
    <property type="term" value="F:protein dimerization activity"/>
    <property type="evidence" value="ECO:0007669"/>
    <property type="project" value="InterPro"/>
</dbReference>
<evidence type="ECO:0000256" key="1">
    <source>
        <dbReference type="ARBA" id="ARBA00022679"/>
    </source>
</evidence>
<evidence type="ECO:0000256" key="2">
    <source>
        <dbReference type="ARBA" id="ARBA00022777"/>
    </source>
</evidence>
<evidence type="ECO:0000259" key="4">
    <source>
        <dbReference type="SMART" id="SM00387"/>
    </source>
</evidence>
<name>A0A6J7R6X5_9ZZZZ</name>
<dbReference type="Pfam" id="PF02518">
    <property type="entry name" value="HATPase_c"/>
    <property type="match status" value="1"/>
</dbReference>
<dbReference type="Pfam" id="PF07730">
    <property type="entry name" value="HisKA_3"/>
    <property type="match status" value="1"/>
</dbReference>
<protein>
    <submittedName>
        <fullName evidence="5">Unannotated protein</fullName>
    </submittedName>
</protein>
<dbReference type="InterPro" id="IPR003594">
    <property type="entry name" value="HATPase_dom"/>
</dbReference>
<gene>
    <name evidence="5" type="ORF">UFOPK3992_01906</name>
</gene>
<organism evidence="5">
    <name type="scientific">freshwater metagenome</name>
    <dbReference type="NCBI Taxonomy" id="449393"/>
    <lineage>
        <taxon>unclassified sequences</taxon>
        <taxon>metagenomes</taxon>
        <taxon>ecological metagenomes</taxon>
    </lineage>
</organism>
<dbReference type="SMART" id="SM00387">
    <property type="entry name" value="HATPase_c"/>
    <property type="match status" value="1"/>
</dbReference>
<dbReference type="SUPFAM" id="SSF55874">
    <property type="entry name" value="ATPase domain of HSP90 chaperone/DNA topoisomerase II/histidine kinase"/>
    <property type="match status" value="1"/>
</dbReference>
<dbReference type="SUPFAM" id="SSF55781">
    <property type="entry name" value="GAF domain-like"/>
    <property type="match status" value="2"/>
</dbReference>
<dbReference type="Pfam" id="PF13185">
    <property type="entry name" value="GAF_2"/>
    <property type="match status" value="1"/>
</dbReference>
<dbReference type="GO" id="GO:0016020">
    <property type="term" value="C:membrane"/>
    <property type="evidence" value="ECO:0007669"/>
    <property type="project" value="InterPro"/>
</dbReference>
<evidence type="ECO:0000259" key="3">
    <source>
        <dbReference type="SMART" id="SM00065"/>
    </source>
</evidence>
<sequence>MRAAASVANARYAALGVIGPAGTVSDFIQVGFDADTVEAIGSLPEGRGVLAHMVAQPVALRLDDLGAHPTSYGFPPHHPPMHTFLGVPVRVRGELFGNLYLTEKNGGEPFTEDDEEAVVALAAAAGVAIGNARLYERTRGRERWQRAVTEIDNAVLSGADAGDVLQLVAARSRRLAEADLALICLPGAGDGLVIEIAESSVESGDSRTLVGLSIPVDSILSEVYSTGQVRVGKSLGITADAEHLPLEGPVIVLPLRTPDRVLGVLALVRREARPPFTAEALELAEGFATQAAVTLVLAETRMERERLAVFEDRDRIGRDLHDLVIQRLFATGVHLQSAAKVEGLPTEVSDRIEEALDDLDATVKEIRHTIFALHQGEPGFTVGIRSRVLDEIPSASAALGFTPSVTFSGTVDALVSEDLADHLVAALREGLSNAARHAQSTMVWVSVLVADGHVTLTVDDDGRGIDGDLHRSGLANLEARARQMRGEFVVEDRKGGGTRLVWRAPIDS</sequence>
<dbReference type="Gene3D" id="3.30.450.40">
    <property type="match status" value="2"/>
</dbReference>
<feature type="domain" description="GAF" evidence="3">
    <location>
        <begin position="160"/>
        <end position="305"/>
    </location>
</feature>
<dbReference type="InterPro" id="IPR050482">
    <property type="entry name" value="Sensor_HK_TwoCompSys"/>
</dbReference>
<dbReference type="PANTHER" id="PTHR24421:SF56">
    <property type="entry name" value="OXYGEN SENSOR HISTIDINE KINASE RESPONSE REGULATOR DOST"/>
    <property type="match status" value="1"/>
</dbReference>
<reference evidence="5" key="1">
    <citation type="submission" date="2020-05" db="EMBL/GenBank/DDBJ databases">
        <authorList>
            <person name="Chiriac C."/>
            <person name="Salcher M."/>
            <person name="Ghai R."/>
            <person name="Kavagutti S V."/>
        </authorList>
    </citation>
    <scope>NUCLEOTIDE SEQUENCE</scope>
</reference>
<dbReference type="PANTHER" id="PTHR24421">
    <property type="entry name" value="NITRATE/NITRITE SENSOR PROTEIN NARX-RELATED"/>
    <property type="match status" value="1"/>
</dbReference>